<evidence type="ECO:0000256" key="2">
    <source>
        <dbReference type="ARBA" id="ARBA00022801"/>
    </source>
</evidence>
<evidence type="ECO:0000259" key="6">
    <source>
        <dbReference type="SMART" id="SM00833"/>
    </source>
</evidence>
<keyword evidence="2" id="KW-0378">Hydrolase</keyword>
<gene>
    <name evidence="7" type="primary">cobW</name>
    <name evidence="7" type="ORF">DF3PB_2560002</name>
</gene>
<dbReference type="SUPFAM" id="SSF90002">
    <property type="entry name" value="Hypothetical protein YjiA, C-terminal domain"/>
    <property type="match status" value="1"/>
</dbReference>
<evidence type="ECO:0000313" key="7">
    <source>
        <dbReference type="EMBL" id="SUS06226.1"/>
    </source>
</evidence>
<dbReference type="GO" id="GO:0009236">
    <property type="term" value="P:cobalamin biosynthetic process"/>
    <property type="evidence" value="ECO:0007669"/>
    <property type="project" value="InterPro"/>
</dbReference>
<reference evidence="7" key="1">
    <citation type="submission" date="2018-07" db="EMBL/GenBank/DDBJ databases">
        <authorList>
            <person name="Quirk P.G."/>
            <person name="Krulwich T.A."/>
        </authorList>
    </citation>
    <scope>NUCLEOTIDE SEQUENCE</scope>
</reference>
<protein>
    <submittedName>
        <fullName evidence="7">Protein CobW</fullName>
    </submittedName>
</protein>
<dbReference type="InterPro" id="IPR012824">
    <property type="entry name" value="CobW"/>
</dbReference>
<evidence type="ECO:0000256" key="5">
    <source>
        <dbReference type="ARBA" id="ARBA00049117"/>
    </source>
</evidence>
<dbReference type="SMART" id="SM00833">
    <property type="entry name" value="CobW_C"/>
    <property type="match status" value="1"/>
</dbReference>
<evidence type="ECO:0000256" key="3">
    <source>
        <dbReference type="ARBA" id="ARBA00023186"/>
    </source>
</evidence>
<dbReference type="GO" id="GO:0000166">
    <property type="term" value="F:nucleotide binding"/>
    <property type="evidence" value="ECO:0007669"/>
    <property type="project" value="UniProtKB-KW"/>
</dbReference>
<dbReference type="SUPFAM" id="SSF52540">
    <property type="entry name" value="P-loop containing nucleoside triphosphate hydrolases"/>
    <property type="match status" value="1"/>
</dbReference>
<name>A0A380TD55_9ZZZZ</name>
<comment type="similarity">
    <text evidence="4">Belongs to the SIMIBI class G3E GTPase family. ZNG1 subfamily.</text>
</comment>
<dbReference type="AlphaFoldDB" id="A0A380TD55"/>
<dbReference type="InterPro" id="IPR051316">
    <property type="entry name" value="Zinc-reg_GTPase_activator"/>
</dbReference>
<dbReference type="Pfam" id="PF07683">
    <property type="entry name" value="CobW_C"/>
    <property type="match status" value="1"/>
</dbReference>
<organism evidence="7">
    <name type="scientific">metagenome</name>
    <dbReference type="NCBI Taxonomy" id="256318"/>
    <lineage>
        <taxon>unclassified sequences</taxon>
        <taxon>metagenomes</taxon>
    </lineage>
</organism>
<dbReference type="Gene3D" id="3.40.50.300">
    <property type="entry name" value="P-loop containing nucleotide triphosphate hydrolases"/>
    <property type="match status" value="1"/>
</dbReference>
<accession>A0A380TD55</accession>
<dbReference type="InterPro" id="IPR011629">
    <property type="entry name" value="CobW-like_C"/>
</dbReference>
<keyword evidence="3" id="KW-0143">Chaperone</keyword>
<dbReference type="Gene3D" id="3.30.1220.10">
    <property type="entry name" value="CobW-like, C-terminal domain"/>
    <property type="match status" value="1"/>
</dbReference>
<dbReference type="InterPro" id="IPR003495">
    <property type="entry name" value="CobW/HypB/UreG_nucleotide-bd"/>
</dbReference>
<dbReference type="GO" id="GO:0016787">
    <property type="term" value="F:hydrolase activity"/>
    <property type="evidence" value="ECO:0007669"/>
    <property type="project" value="UniProtKB-KW"/>
</dbReference>
<dbReference type="CDD" id="cd03112">
    <property type="entry name" value="CobW-like"/>
    <property type="match status" value="1"/>
</dbReference>
<dbReference type="GO" id="GO:0005737">
    <property type="term" value="C:cytoplasm"/>
    <property type="evidence" value="ECO:0007669"/>
    <property type="project" value="TreeGrafter"/>
</dbReference>
<feature type="domain" description="CobW C-terminal" evidence="6">
    <location>
        <begin position="250"/>
        <end position="342"/>
    </location>
</feature>
<dbReference type="InterPro" id="IPR027417">
    <property type="entry name" value="P-loop_NTPase"/>
</dbReference>
<dbReference type="InterPro" id="IPR036627">
    <property type="entry name" value="CobW-likC_sf"/>
</dbReference>
<dbReference type="EMBL" id="UIDG01000175">
    <property type="protein sequence ID" value="SUS06226.1"/>
    <property type="molecule type" value="Genomic_DNA"/>
</dbReference>
<proteinExistence type="inferred from homology"/>
<dbReference type="NCBIfam" id="TIGR02475">
    <property type="entry name" value="CobW"/>
    <property type="match status" value="1"/>
</dbReference>
<evidence type="ECO:0000256" key="1">
    <source>
        <dbReference type="ARBA" id="ARBA00022741"/>
    </source>
</evidence>
<evidence type="ECO:0000256" key="4">
    <source>
        <dbReference type="ARBA" id="ARBA00034320"/>
    </source>
</evidence>
<keyword evidence="1" id="KW-0547">Nucleotide-binding</keyword>
<dbReference type="PANTHER" id="PTHR13748">
    <property type="entry name" value="COBW-RELATED"/>
    <property type="match status" value="1"/>
</dbReference>
<sequence length="348" mass="36539">MKIPATVITGFLGAGKTTLIRHLLANANGARLALVINEFGTLGIDRDILEGCGITGCGDSEIVELANGCLCCTVADEFLPTMARLIERADPPDHIVIETSGLALPKPLVKAFQWPDIRSKVTVDGVLAVIDAHAVAEGRFADDAEAIAAEADADPAIVHDAPLKELFEDQLMCADLVVLNKTDGITAEALAAVRASVEAVARPATKVIATAFGALDPGVALGLGAAAEADLAGRRSNHDAEGAEHDHDDFTSFIVEAGPVADPEAFAATLAAVIARHDVLRVKGFLDVPERPMRCVLQAVGSRMDRYYDRPWRPSETRASRLVIIAASDVDRAAVLADLGCAADAEGR</sequence>
<dbReference type="PANTHER" id="PTHR13748:SF62">
    <property type="entry name" value="COBW DOMAIN-CONTAINING PROTEIN"/>
    <property type="match status" value="1"/>
</dbReference>
<dbReference type="Pfam" id="PF02492">
    <property type="entry name" value="cobW"/>
    <property type="match status" value="1"/>
</dbReference>
<comment type="catalytic activity">
    <reaction evidence="5">
        <text>GTP + H2O = GDP + phosphate + H(+)</text>
        <dbReference type="Rhea" id="RHEA:19669"/>
        <dbReference type="ChEBI" id="CHEBI:15377"/>
        <dbReference type="ChEBI" id="CHEBI:15378"/>
        <dbReference type="ChEBI" id="CHEBI:37565"/>
        <dbReference type="ChEBI" id="CHEBI:43474"/>
        <dbReference type="ChEBI" id="CHEBI:58189"/>
    </reaction>
    <physiologicalReaction direction="left-to-right" evidence="5">
        <dbReference type="Rhea" id="RHEA:19670"/>
    </physiologicalReaction>
</comment>